<dbReference type="InterPro" id="IPR054597">
    <property type="entry name" value="FeeM_cat"/>
</dbReference>
<feature type="domain" description="N-acyl amino acid synthase FeeM catalytic core" evidence="1">
    <location>
        <begin position="5"/>
        <end position="156"/>
    </location>
</feature>
<name>A0ABS4P5Z3_9GAMM</name>
<evidence type="ECO:0000259" key="1">
    <source>
        <dbReference type="Pfam" id="PF21926"/>
    </source>
</evidence>
<dbReference type="Proteomes" id="UP001195624">
    <property type="component" value="Unassembled WGS sequence"/>
</dbReference>
<reference evidence="2 3" key="1">
    <citation type="submission" date="2021-03" db="EMBL/GenBank/DDBJ databases">
        <authorList>
            <person name="D'Agostino P."/>
            <person name="Huntemann M."/>
            <person name="Clum A."/>
            <person name="Spunde A."/>
            <person name="Palaniappan K."/>
            <person name="Ritter S."/>
            <person name="Mikhailova N."/>
            <person name="Chen I.-M."/>
            <person name="Stamatis D."/>
            <person name="Reddy T."/>
            <person name="O'Malley R."/>
            <person name="Daum C."/>
            <person name="Shapiro N."/>
            <person name="Ivanova N."/>
            <person name="Kyrpides N."/>
            <person name="Woyke T."/>
        </authorList>
    </citation>
    <scope>NUCLEOTIDE SEQUENCE [LARGE SCALE GENOMIC DNA]</scope>
    <source>
        <strain evidence="2 3">WS4403</strain>
    </source>
</reference>
<evidence type="ECO:0000313" key="3">
    <source>
        <dbReference type="Proteomes" id="UP001195624"/>
    </source>
</evidence>
<comment type="caution">
    <text evidence="2">The sequence shown here is derived from an EMBL/GenBank/DDBJ whole genome shotgun (WGS) entry which is preliminary data.</text>
</comment>
<evidence type="ECO:0000313" key="2">
    <source>
        <dbReference type="EMBL" id="MBP2168061.1"/>
    </source>
</evidence>
<dbReference type="SUPFAM" id="SSF55729">
    <property type="entry name" value="Acyl-CoA N-acyltransferases (Nat)"/>
    <property type="match status" value="1"/>
</dbReference>
<proteinExistence type="predicted"/>
<dbReference type="Gene3D" id="3.40.630.30">
    <property type="match status" value="1"/>
</dbReference>
<protein>
    <submittedName>
        <fullName evidence="2">GNAT superfamily N-acetyltransferase</fullName>
    </submittedName>
</protein>
<dbReference type="InterPro" id="IPR016181">
    <property type="entry name" value="Acyl_CoA_acyltransferase"/>
</dbReference>
<dbReference type="Pfam" id="PF21926">
    <property type="entry name" value="FeeM"/>
    <property type="match status" value="1"/>
</dbReference>
<accession>A0ABS4P5Z3</accession>
<sequence length="239" mass="27252">MGKLHAEYLKLGLVAPQPGNMLFSPWFFTAANRLFLAKVDNDVIGTIALIKQSGQGLPAEKIFADEICQSGCQPEHTAEIGSLCIDACYRGGGVLRALYGWIILYAAFFQRIDTLFIQVEARKARFYQDNLFFHQVGESRLHPAYQNKPVVLLRADIRQTLAFLRKSLSPHKRLSVKEVMVSMNISNLYHRLVACMKEEKVFRWTAEHARHYCDRCCVKNDTLSSKQRAALHSILNRHL</sequence>
<keyword evidence="3" id="KW-1185">Reference proteome</keyword>
<organism evidence="2 3">
    <name type="scientific">Winslowiella toletana</name>
    <dbReference type="NCBI Taxonomy" id="92490"/>
    <lineage>
        <taxon>Bacteria</taxon>
        <taxon>Pseudomonadati</taxon>
        <taxon>Pseudomonadota</taxon>
        <taxon>Gammaproteobacteria</taxon>
        <taxon>Enterobacterales</taxon>
        <taxon>Erwiniaceae</taxon>
        <taxon>Winslowiella</taxon>
    </lineage>
</organism>
<dbReference type="RefSeq" id="WP_157819483.1">
    <property type="nucleotide sequence ID" value="NZ_JAGGMQ010000001.1"/>
</dbReference>
<reference evidence="3" key="2">
    <citation type="submission" date="2023-07" db="EMBL/GenBank/DDBJ databases">
        <title>Genome mining of underrepresented organisms for secondary metabolites.</title>
        <authorList>
            <person name="D'Agostino P.M."/>
        </authorList>
    </citation>
    <scope>NUCLEOTIDE SEQUENCE [LARGE SCALE GENOMIC DNA]</scope>
    <source>
        <strain evidence="3">WS4403</strain>
    </source>
</reference>
<gene>
    <name evidence="2" type="ORF">J2125_001253</name>
</gene>
<dbReference type="EMBL" id="JAGGMQ010000001">
    <property type="protein sequence ID" value="MBP2168061.1"/>
    <property type="molecule type" value="Genomic_DNA"/>
</dbReference>